<gene>
    <name evidence="7" type="ORF">DASC09_018980</name>
</gene>
<organism evidence="7 8">
    <name type="scientific">Saccharomycopsis crataegensis</name>
    <dbReference type="NCBI Taxonomy" id="43959"/>
    <lineage>
        <taxon>Eukaryota</taxon>
        <taxon>Fungi</taxon>
        <taxon>Dikarya</taxon>
        <taxon>Ascomycota</taxon>
        <taxon>Saccharomycotina</taxon>
        <taxon>Saccharomycetes</taxon>
        <taxon>Saccharomycopsidaceae</taxon>
        <taxon>Saccharomycopsis</taxon>
    </lineage>
</organism>
<dbReference type="Gene3D" id="4.10.1000.10">
    <property type="entry name" value="Zinc finger, CCCH-type"/>
    <property type="match status" value="1"/>
</dbReference>
<comment type="caution">
    <text evidence="7">The sequence shown here is derived from an EMBL/GenBank/DDBJ whole genome shotgun (WGS) entry which is preliminary data.</text>
</comment>
<feature type="region of interest" description="Disordered" evidence="5">
    <location>
        <begin position="249"/>
        <end position="283"/>
    </location>
</feature>
<evidence type="ECO:0000256" key="3">
    <source>
        <dbReference type="ARBA" id="ARBA00022833"/>
    </source>
</evidence>
<sequence>MYPNTTAFQGPAQGQSPSQQTSVQSWAKPSKNLSHVPCKFFRQGACQAGNSCPFSHSMDLHSPTTMNPCKYFQKGNCKFGLKCALVHVMADGRKVHTRAFAQYQKDQNQPVSSAAQIQHPGISHVDTQQIQIPSQTTKFGHSASSSISANNNIGSSNVSSPLISSFPHQATNQNHYFNNNQPQSGPASSEQQFLSYPNTWSQNSNHQTNEDHYPLNSSNELMDKIGNTYAGSNNIGSFGTIRTLQESNGFESSSHGVNEAAKANDTVSNLETKNEEAEENDDDDLKFEEDYVPSSLMDLLSSQELKRKIAKNENTDEVNNRINGSAFESNIISNDNTFNTNASNIIVGDGENTLAPGTPYPTHTHDSGFSNLTRQIHKNGSVSSTSLSMGSGSANNNNYVTTSNSNSISTSSSKIPLFSPTSSTGFSPVAELSSLSFNGSKNDVWGIGNGGFGGAANNSNSSNIVSNTNGLVNNGVNINSGEPRFSTRHASFGSLSKGTPSDSSSSFQPLPSQFSSHSYSSGLLNNPINLNGNGYNVDNNEINISRTLTNSSLSRGNSFGRDSRFGVWGVSNNTNNGGNINRGADDLVDRTSRWSVSE</sequence>
<evidence type="ECO:0000256" key="2">
    <source>
        <dbReference type="ARBA" id="ARBA00022771"/>
    </source>
</evidence>
<feature type="domain" description="C3H1-type" evidence="6">
    <location>
        <begin position="63"/>
        <end position="90"/>
    </location>
</feature>
<feature type="compositionally biased region" description="Polar residues" evidence="5">
    <location>
        <begin position="161"/>
        <end position="207"/>
    </location>
</feature>
<feature type="domain" description="C3H1-type" evidence="6">
    <location>
        <begin position="32"/>
        <end position="59"/>
    </location>
</feature>
<reference evidence="7 8" key="1">
    <citation type="journal article" date="2023" name="Elife">
        <title>Identification of key yeast species and microbe-microbe interactions impacting larval growth of Drosophila in the wild.</title>
        <authorList>
            <person name="Mure A."/>
            <person name="Sugiura Y."/>
            <person name="Maeda R."/>
            <person name="Honda K."/>
            <person name="Sakurai N."/>
            <person name="Takahashi Y."/>
            <person name="Watada M."/>
            <person name="Katoh T."/>
            <person name="Gotoh A."/>
            <person name="Gotoh Y."/>
            <person name="Taniguchi I."/>
            <person name="Nakamura K."/>
            <person name="Hayashi T."/>
            <person name="Katayama T."/>
            <person name="Uemura T."/>
            <person name="Hattori Y."/>
        </authorList>
    </citation>
    <scope>NUCLEOTIDE SEQUENCE [LARGE SCALE GENOMIC DNA]</scope>
    <source>
        <strain evidence="7 8">SC-9</strain>
    </source>
</reference>
<dbReference type="PROSITE" id="PS50103">
    <property type="entry name" value="ZF_C3H1"/>
    <property type="match status" value="2"/>
</dbReference>
<dbReference type="InterPro" id="IPR036855">
    <property type="entry name" value="Znf_CCCH_sf"/>
</dbReference>
<dbReference type="EMBL" id="BTFZ01000003">
    <property type="protein sequence ID" value="GMM34573.1"/>
    <property type="molecule type" value="Genomic_DNA"/>
</dbReference>
<evidence type="ECO:0000259" key="6">
    <source>
        <dbReference type="PROSITE" id="PS50103"/>
    </source>
</evidence>
<protein>
    <submittedName>
        <fullName evidence="7">Lee1 protein</fullName>
    </submittedName>
</protein>
<dbReference type="Proteomes" id="UP001360560">
    <property type="component" value="Unassembled WGS sequence"/>
</dbReference>
<accession>A0AAV5QKB3</accession>
<proteinExistence type="predicted"/>
<feature type="compositionally biased region" description="Low complexity" evidence="5">
    <location>
        <begin position="500"/>
        <end position="512"/>
    </location>
</feature>
<feature type="region of interest" description="Disordered" evidence="5">
    <location>
        <begin position="489"/>
        <end position="512"/>
    </location>
</feature>
<evidence type="ECO:0000256" key="4">
    <source>
        <dbReference type="PROSITE-ProRule" id="PRU00723"/>
    </source>
</evidence>
<dbReference type="Pfam" id="PF00642">
    <property type="entry name" value="zf-CCCH"/>
    <property type="match status" value="2"/>
</dbReference>
<keyword evidence="1 4" id="KW-0479">Metal-binding</keyword>
<feature type="region of interest" description="Disordered" evidence="5">
    <location>
        <begin position="1"/>
        <end position="27"/>
    </location>
</feature>
<dbReference type="SUPFAM" id="SSF90229">
    <property type="entry name" value="CCCH zinc finger"/>
    <property type="match status" value="1"/>
</dbReference>
<dbReference type="SMART" id="SM00356">
    <property type="entry name" value="ZnF_C3H1"/>
    <property type="match status" value="2"/>
</dbReference>
<evidence type="ECO:0000313" key="7">
    <source>
        <dbReference type="EMBL" id="GMM34573.1"/>
    </source>
</evidence>
<keyword evidence="3 4" id="KW-0862">Zinc</keyword>
<feature type="compositionally biased region" description="Low complexity" evidence="5">
    <location>
        <begin position="9"/>
        <end position="20"/>
    </location>
</feature>
<dbReference type="AlphaFoldDB" id="A0AAV5QKB3"/>
<evidence type="ECO:0000313" key="8">
    <source>
        <dbReference type="Proteomes" id="UP001360560"/>
    </source>
</evidence>
<feature type="zinc finger region" description="C3H1-type" evidence="4">
    <location>
        <begin position="63"/>
        <end position="90"/>
    </location>
</feature>
<feature type="region of interest" description="Disordered" evidence="5">
    <location>
        <begin position="160"/>
        <end position="217"/>
    </location>
</feature>
<evidence type="ECO:0000256" key="5">
    <source>
        <dbReference type="SAM" id="MobiDB-lite"/>
    </source>
</evidence>
<keyword evidence="8" id="KW-1185">Reference proteome</keyword>
<keyword evidence="2 4" id="KW-0863">Zinc-finger</keyword>
<dbReference type="InterPro" id="IPR000571">
    <property type="entry name" value="Znf_CCCH"/>
</dbReference>
<evidence type="ECO:0000256" key="1">
    <source>
        <dbReference type="ARBA" id="ARBA00022723"/>
    </source>
</evidence>
<dbReference type="GO" id="GO:0008270">
    <property type="term" value="F:zinc ion binding"/>
    <property type="evidence" value="ECO:0007669"/>
    <property type="project" value="UniProtKB-KW"/>
</dbReference>
<dbReference type="RefSeq" id="XP_064851573.1">
    <property type="nucleotide sequence ID" value="XM_064995501.1"/>
</dbReference>
<dbReference type="GeneID" id="90072552"/>
<name>A0AAV5QKB3_9ASCO</name>
<feature type="zinc finger region" description="C3H1-type" evidence="4">
    <location>
        <begin position="32"/>
        <end position="59"/>
    </location>
</feature>